<dbReference type="RefSeq" id="WP_379948516.1">
    <property type="nucleotide sequence ID" value="NZ_JBHMAF010000023.1"/>
</dbReference>
<dbReference type="Gene3D" id="3.30.429.10">
    <property type="entry name" value="Macrophage Migration Inhibitory Factor"/>
    <property type="match status" value="1"/>
</dbReference>
<proteinExistence type="predicted"/>
<evidence type="ECO:0000313" key="2">
    <source>
        <dbReference type="Proteomes" id="UP001589609"/>
    </source>
</evidence>
<dbReference type="SUPFAM" id="SSF55331">
    <property type="entry name" value="Tautomerase/MIF"/>
    <property type="match status" value="1"/>
</dbReference>
<name>A0ABV5WCD3_9BACI</name>
<dbReference type="PANTHER" id="PTHR38460:SF1">
    <property type="entry name" value="TAUTOMERASE YOLI-RELATED"/>
    <property type="match status" value="1"/>
</dbReference>
<sequence>MAQIKIYGLKENLNPIKKTLSNVIHSCVMDALEYPFDKRFHRFFPLDKEDFYFASGRTEAYTVIEISIFEGRTVEAKKRLIKLLFERIHSEFNISPQDIEITIFETPRHNWGIRGLPGDELTLTYNVNV</sequence>
<dbReference type="InterPro" id="IPR014347">
    <property type="entry name" value="Tautomerase/MIF_sf"/>
</dbReference>
<dbReference type="Proteomes" id="UP001589609">
    <property type="component" value="Unassembled WGS sequence"/>
</dbReference>
<dbReference type="EMBL" id="JBHMAF010000023">
    <property type="protein sequence ID" value="MFB9758251.1"/>
    <property type="molecule type" value="Genomic_DNA"/>
</dbReference>
<protein>
    <submittedName>
        <fullName evidence="1">Tautomerase family protein</fullName>
    </submittedName>
</protein>
<keyword evidence="2" id="KW-1185">Reference proteome</keyword>
<comment type="caution">
    <text evidence="1">The sequence shown here is derived from an EMBL/GenBank/DDBJ whole genome shotgun (WGS) entry which is preliminary data.</text>
</comment>
<dbReference type="InterPro" id="IPR037479">
    <property type="entry name" value="Tauto_MSAD"/>
</dbReference>
<gene>
    <name evidence="1" type="ORF">ACFFMS_06905</name>
</gene>
<dbReference type="PANTHER" id="PTHR38460">
    <property type="entry name" value="TAUTOMERASE YOLI-RELATED"/>
    <property type="match status" value="1"/>
</dbReference>
<evidence type="ECO:0000313" key="1">
    <source>
        <dbReference type="EMBL" id="MFB9758251.1"/>
    </source>
</evidence>
<organism evidence="1 2">
    <name type="scientific">Ectobacillus funiculus</name>
    <dbReference type="NCBI Taxonomy" id="137993"/>
    <lineage>
        <taxon>Bacteria</taxon>
        <taxon>Bacillati</taxon>
        <taxon>Bacillota</taxon>
        <taxon>Bacilli</taxon>
        <taxon>Bacillales</taxon>
        <taxon>Bacillaceae</taxon>
        <taxon>Ectobacillus</taxon>
    </lineage>
</organism>
<dbReference type="Pfam" id="PF14552">
    <property type="entry name" value="Tautomerase_2"/>
    <property type="match status" value="1"/>
</dbReference>
<accession>A0ABV5WCD3</accession>
<reference evidence="1 2" key="1">
    <citation type="submission" date="2024-09" db="EMBL/GenBank/DDBJ databases">
        <authorList>
            <person name="Sun Q."/>
            <person name="Mori K."/>
        </authorList>
    </citation>
    <scope>NUCLEOTIDE SEQUENCE [LARGE SCALE GENOMIC DNA]</scope>
    <source>
        <strain evidence="1 2">JCM 11201</strain>
    </source>
</reference>